<evidence type="ECO:0000256" key="13">
    <source>
        <dbReference type="ARBA" id="ARBA00023204"/>
    </source>
</evidence>
<dbReference type="SUPFAM" id="SSF52540">
    <property type="entry name" value="P-loop containing nucleoside triphosphate hydrolases"/>
    <property type="match status" value="2"/>
</dbReference>
<keyword evidence="6 17" id="KW-0227">DNA damage</keyword>
<comment type="subunit">
    <text evidence="17">Forms a heterotetramer with UvrB during the search for lesions.</text>
</comment>
<dbReference type="OrthoDB" id="9809851at2"/>
<proteinExistence type="inferred from homology"/>
<dbReference type="NCBIfam" id="NF001503">
    <property type="entry name" value="PRK00349.1"/>
    <property type="match status" value="1"/>
</dbReference>
<keyword evidence="5 17" id="KW-0547">Nucleotide-binding</keyword>
<evidence type="ECO:0000256" key="7">
    <source>
        <dbReference type="ARBA" id="ARBA00022769"/>
    </source>
</evidence>
<dbReference type="Proteomes" id="UP000219636">
    <property type="component" value="Unassembled WGS sequence"/>
</dbReference>
<feature type="binding site" evidence="17">
    <location>
        <begin position="639"/>
        <end position="646"/>
    </location>
    <ligand>
        <name>ATP</name>
        <dbReference type="ChEBI" id="CHEBI:30616"/>
    </ligand>
</feature>
<dbReference type="PANTHER" id="PTHR43152">
    <property type="entry name" value="UVRABC SYSTEM PROTEIN A"/>
    <property type="match status" value="1"/>
</dbReference>
<keyword evidence="9 17" id="KW-0862">Zinc</keyword>
<keyword evidence="17" id="KW-0742">SOS response</keyword>
<evidence type="ECO:0000256" key="14">
    <source>
        <dbReference type="ARBA" id="ARBA00038000"/>
    </source>
</evidence>
<keyword evidence="13 17" id="KW-0234">DNA repair</keyword>
<evidence type="ECO:0000256" key="3">
    <source>
        <dbReference type="ARBA" id="ARBA00022723"/>
    </source>
</evidence>
<evidence type="ECO:0000256" key="10">
    <source>
        <dbReference type="ARBA" id="ARBA00022840"/>
    </source>
</evidence>
<dbReference type="RefSeq" id="WP_141396936.1">
    <property type="nucleotide sequence ID" value="NZ_OBMQ01000001.1"/>
</dbReference>
<dbReference type="AlphaFoldDB" id="A0A285RCA1"/>
<evidence type="ECO:0000256" key="15">
    <source>
        <dbReference type="ARBA" id="ARBA00039316"/>
    </source>
</evidence>
<evidence type="ECO:0000313" key="19">
    <source>
        <dbReference type="EMBL" id="SOB91524.1"/>
    </source>
</evidence>
<dbReference type="EMBL" id="OBMQ01000001">
    <property type="protein sequence ID" value="SOB91524.1"/>
    <property type="molecule type" value="Genomic_DNA"/>
</dbReference>
<evidence type="ECO:0000256" key="9">
    <source>
        <dbReference type="ARBA" id="ARBA00022833"/>
    </source>
</evidence>
<keyword evidence="4 17" id="KW-0677">Repeat</keyword>
<dbReference type="Gene3D" id="1.20.1580.10">
    <property type="entry name" value="ABC transporter ATPase like domain"/>
    <property type="match status" value="2"/>
</dbReference>
<evidence type="ECO:0000256" key="8">
    <source>
        <dbReference type="ARBA" id="ARBA00022771"/>
    </source>
</evidence>
<evidence type="ECO:0000256" key="5">
    <source>
        <dbReference type="ARBA" id="ARBA00022741"/>
    </source>
</evidence>
<feature type="domain" description="ABC transporter" evidence="18">
    <location>
        <begin position="604"/>
        <end position="935"/>
    </location>
</feature>
<dbReference type="NCBIfam" id="TIGR00630">
    <property type="entry name" value="uvra"/>
    <property type="match status" value="1"/>
</dbReference>
<keyword evidence="11 17" id="KW-0267">Excision nuclease</keyword>
<dbReference type="FunFam" id="1.20.1580.10:FF:000002">
    <property type="entry name" value="UvrABC system protein A"/>
    <property type="match status" value="1"/>
</dbReference>
<protein>
    <recommendedName>
        <fullName evidence="15 17">UvrABC system protein A</fullName>
        <shortName evidence="17">UvrA protein</shortName>
    </recommendedName>
    <alternativeName>
        <fullName evidence="16 17">Excinuclease ABC subunit A</fullName>
    </alternativeName>
</protein>
<dbReference type="GO" id="GO:0009380">
    <property type="term" value="C:excinuclease repair complex"/>
    <property type="evidence" value="ECO:0007669"/>
    <property type="project" value="InterPro"/>
</dbReference>
<comment type="subcellular location">
    <subcellularLocation>
        <location evidence="1 17">Cytoplasm</location>
    </subcellularLocation>
</comment>
<evidence type="ECO:0000256" key="6">
    <source>
        <dbReference type="ARBA" id="ARBA00022763"/>
    </source>
</evidence>
<evidence type="ECO:0000256" key="1">
    <source>
        <dbReference type="ARBA" id="ARBA00004496"/>
    </source>
</evidence>
<evidence type="ECO:0000259" key="18">
    <source>
        <dbReference type="PROSITE" id="PS50893"/>
    </source>
</evidence>
<dbReference type="InterPro" id="IPR027417">
    <property type="entry name" value="P-loop_NTPase"/>
</dbReference>
<evidence type="ECO:0000256" key="16">
    <source>
        <dbReference type="ARBA" id="ARBA00042156"/>
    </source>
</evidence>
<accession>A0A285RCA1</accession>
<dbReference type="CDD" id="cd03271">
    <property type="entry name" value="ABC_UvrA_II"/>
    <property type="match status" value="1"/>
</dbReference>
<feature type="binding site" evidence="17">
    <location>
        <begin position="33"/>
        <end position="40"/>
    </location>
    <ligand>
        <name>ATP</name>
        <dbReference type="ChEBI" id="CHEBI:30616"/>
    </ligand>
</feature>
<keyword evidence="10 17" id="KW-0067">ATP-binding</keyword>
<dbReference type="Gene3D" id="1.10.8.280">
    <property type="entry name" value="ABC transporter ATPase domain-like"/>
    <property type="match status" value="1"/>
</dbReference>
<comment type="similarity">
    <text evidence="14 17">Belongs to the ABC transporter superfamily. UvrA family.</text>
</comment>
<dbReference type="GO" id="GO:0016887">
    <property type="term" value="F:ATP hydrolysis activity"/>
    <property type="evidence" value="ECO:0007669"/>
    <property type="project" value="InterPro"/>
</dbReference>
<dbReference type="PROSITE" id="PS00211">
    <property type="entry name" value="ABC_TRANSPORTER_1"/>
    <property type="match status" value="2"/>
</dbReference>
<dbReference type="GO" id="GO:0003677">
    <property type="term" value="F:DNA binding"/>
    <property type="evidence" value="ECO:0007669"/>
    <property type="project" value="UniProtKB-UniRule"/>
</dbReference>
<organism evidence="19 20">
    <name type="scientific">Ureibacillus xyleni</name>
    <dbReference type="NCBI Taxonomy" id="614648"/>
    <lineage>
        <taxon>Bacteria</taxon>
        <taxon>Bacillati</taxon>
        <taxon>Bacillota</taxon>
        <taxon>Bacilli</taxon>
        <taxon>Bacillales</taxon>
        <taxon>Caryophanaceae</taxon>
        <taxon>Ureibacillus</taxon>
    </lineage>
</organism>
<dbReference type="SMART" id="SM00382">
    <property type="entry name" value="AAA"/>
    <property type="match status" value="1"/>
</dbReference>
<keyword evidence="8 17" id="KW-0863">Zinc-finger</keyword>
<keyword evidence="20" id="KW-1185">Reference proteome</keyword>
<sequence>MKNTEIVVQGARSNNLKNIHVTIPRDKLVVVTGLSGSGKSSLAFDTIYAEGQRRYVESLSAYARQFLGQMDKPDVDLIEGLSPAISIDQKTTSRNPRSTVGTVTEIYDYFRLLFARIGKPICPNHDIEITSQTIEQMVDRLLEFPERTKMQLLAPIVSGRKGSHVKLLEDLKKQGFVRVRVDGEMRDLDDSIEIDKNKKHNIEVVIDRVVIKDGIASRLADSLETACRLADGRVLVDVMEHEELLFSEHHACPHCGFSIGELEPRMFSFNSPFGACPSCDGLGTKQEVDLDLLIPDWGKSLEEHAISAWEPTSSQYYPSLLRAVCEHYGIPMDVPVSQLPKSQMDKILYGSGPELIHFYYENDFGSIHDKNIEFEGVVRNIERRFRDSSSDWVREQMEKYMTQQPCPSCKGYRLKPETLAVKVEGLHIGEATKHSIAEMYEFFSNLTLTEKEMQIAKLIIREITERLSFLLNVGLDYLTLSRSAGTLSGGEAQRIRLATQIGSRLTGVLYILDEPSIGLHQRDNDRLISTLQSMRDLGNTLIVVEHDEDTMMAADYLIDVGPGAGVHGGEIVAAGTPEEVMNNDASITGKYLSGKQFIPIPLERRQSDGRKLTIKGATENNLKNVKVDIPLGQFIAVTGVSGSGKSTLINEILYKSLAQKLNRARTKPGAHKEITGMEHLDKVIDIDQSPIGRTPRSNPATYTGVFDDIRDLYATTNEAKVRGYKKGRFSFNTKGGRCEACRGDGIIRIEMHFLPDVYVPCEVCHGKRYNRETLEVRYKEKNIADLLDMTIEDAVVFFENVPKIQRKLQTIVDVGLGYMKLGQPATTLSGGEAQRVKLASELHRRSSGKSFYILDEPTTGLHADDIARLLKVLQRLVENGDTVLVIEHNLDVIKTADYIIDLGPEGGDKGGTIIATGTPEEVAADENSHTGRYLKTILERDKKRMEQLLAEASNK</sequence>
<dbReference type="InterPro" id="IPR017871">
    <property type="entry name" value="ABC_transporter-like_CS"/>
</dbReference>
<dbReference type="Gene3D" id="3.40.50.300">
    <property type="entry name" value="P-loop containing nucleotide triphosphate hydrolases"/>
    <property type="match status" value="2"/>
</dbReference>
<reference evidence="20" key="1">
    <citation type="submission" date="2017-08" db="EMBL/GenBank/DDBJ databases">
        <authorList>
            <person name="Varghese N."/>
            <person name="Submissions S."/>
        </authorList>
    </citation>
    <scope>NUCLEOTIDE SEQUENCE [LARGE SCALE GENOMIC DNA]</scope>
    <source>
        <strain evidence="20">JC22</strain>
    </source>
</reference>
<dbReference type="CDD" id="cd03270">
    <property type="entry name" value="ABC_UvrA_I"/>
    <property type="match status" value="1"/>
</dbReference>
<comment type="function">
    <text evidence="17">The UvrABC repair system catalyzes the recognition and processing of DNA lesions. UvrA is an ATPase and a DNA-binding protein. A damage recognition complex composed of 2 UvrA and 2 UvrB subunits scans DNA for abnormalities. When the presence of a lesion has been verified by UvrB, the UvrA molecules dissociate.</text>
</comment>
<dbReference type="HAMAP" id="MF_00205">
    <property type="entry name" value="UvrA"/>
    <property type="match status" value="1"/>
</dbReference>
<evidence type="ECO:0000256" key="17">
    <source>
        <dbReference type="HAMAP-Rule" id="MF_00205"/>
    </source>
</evidence>
<dbReference type="Gene3D" id="3.30.1490.20">
    <property type="entry name" value="ATP-grasp fold, A domain"/>
    <property type="match status" value="1"/>
</dbReference>
<dbReference type="GO" id="GO:0005524">
    <property type="term" value="F:ATP binding"/>
    <property type="evidence" value="ECO:0007669"/>
    <property type="project" value="UniProtKB-UniRule"/>
</dbReference>
<feature type="zinc finger region" description="C4-type" evidence="17">
    <location>
        <begin position="738"/>
        <end position="764"/>
    </location>
</feature>
<evidence type="ECO:0000256" key="12">
    <source>
        <dbReference type="ARBA" id="ARBA00023125"/>
    </source>
</evidence>
<evidence type="ECO:0000256" key="11">
    <source>
        <dbReference type="ARBA" id="ARBA00022881"/>
    </source>
</evidence>
<keyword evidence="2 17" id="KW-0963">Cytoplasm</keyword>
<evidence type="ECO:0000313" key="20">
    <source>
        <dbReference type="Proteomes" id="UP000219636"/>
    </source>
</evidence>
<dbReference type="GO" id="GO:0006289">
    <property type="term" value="P:nucleotide-excision repair"/>
    <property type="evidence" value="ECO:0007669"/>
    <property type="project" value="UniProtKB-UniRule"/>
</dbReference>
<keyword evidence="12 17" id="KW-0238">DNA-binding</keyword>
<dbReference type="InterPro" id="IPR003439">
    <property type="entry name" value="ABC_transporter-like_ATP-bd"/>
</dbReference>
<evidence type="ECO:0000256" key="2">
    <source>
        <dbReference type="ARBA" id="ARBA00022490"/>
    </source>
</evidence>
<dbReference type="PANTHER" id="PTHR43152:SF3">
    <property type="entry name" value="UVRABC SYSTEM PROTEIN A"/>
    <property type="match status" value="1"/>
</dbReference>
<dbReference type="InterPro" id="IPR013815">
    <property type="entry name" value="ATP_grasp_subdomain_1"/>
</dbReference>
<keyword evidence="7 17" id="KW-0228">DNA excision</keyword>
<feature type="zinc finger region" description="C4-type" evidence="17">
    <location>
        <begin position="252"/>
        <end position="279"/>
    </location>
</feature>
<dbReference type="GO" id="GO:0009381">
    <property type="term" value="F:excinuclease ABC activity"/>
    <property type="evidence" value="ECO:0007669"/>
    <property type="project" value="UniProtKB-UniRule"/>
</dbReference>
<dbReference type="Pfam" id="PF17755">
    <property type="entry name" value="UvrA_DNA-bind"/>
    <property type="match status" value="1"/>
</dbReference>
<dbReference type="InterPro" id="IPR041102">
    <property type="entry name" value="UvrA_inter"/>
</dbReference>
<name>A0A285RCA1_9BACL</name>
<dbReference type="GO" id="GO:0009432">
    <property type="term" value="P:SOS response"/>
    <property type="evidence" value="ECO:0007669"/>
    <property type="project" value="UniProtKB-UniRule"/>
</dbReference>
<dbReference type="InterPro" id="IPR003593">
    <property type="entry name" value="AAA+_ATPase"/>
</dbReference>
<dbReference type="InterPro" id="IPR004602">
    <property type="entry name" value="UvrA"/>
</dbReference>
<dbReference type="Pfam" id="PF17760">
    <property type="entry name" value="UvrA_inter"/>
    <property type="match status" value="1"/>
</dbReference>
<dbReference type="GO" id="GO:0008270">
    <property type="term" value="F:zinc ion binding"/>
    <property type="evidence" value="ECO:0007669"/>
    <property type="project" value="UniProtKB-UniRule"/>
</dbReference>
<keyword evidence="3 17" id="KW-0479">Metal-binding</keyword>
<dbReference type="InterPro" id="IPR041552">
    <property type="entry name" value="UvrA_DNA-bd"/>
</dbReference>
<dbReference type="GO" id="GO:0005737">
    <property type="term" value="C:cytoplasm"/>
    <property type="evidence" value="ECO:0007669"/>
    <property type="project" value="UniProtKB-SubCell"/>
</dbReference>
<gene>
    <name evidence="17" type="primary">uvrA</name>
    <name evidence="19" type="ORF">SAMN05880501_101324</name>
</gene>
<evidence type="ECO:0000256" key="4">
    <source>
        <dbReference type="ARBA" id="ARBA00022737"/>
    </source>
</evidence>
<dbReference type="PROSITE" id="PS50893">
    <property type="entry name" value="ABC_TRANSPORTER_2"/>
    <property type="match status" value="1"/>
</dbReference>